<evidence type="ECO:0000256" key="3">
    <source>
        <dbReference type="ARBA" id="ARBA00022741"/>
    </source>
</evidence>
<keyword evidence="3" id="KW-0547">Nucleotide-binding</keyword>
<dbReference type="InterPro" id="IPR003781">
    <property type="entry name" value="CoA-bd"/>
</dbReference>
<dbReference type="Pfam" id="PF13607">
    <property type="entry name" value="Succ_CoA_lig"/>
    <property type="match status" value="1"/>
</dbReference>
<dbReference type="Pfam" id="PF13380">
    <property type="entry name" value="CoA_binding_2"/>
    <property type="match status" value="1"/>
</dbReference>
<protein>
    <submittedName>
        <fullName evidence="6">Acyl-CoA synthetase</fullName>
    </submittedName>
</protein>
<dbReference type="Pfam" id="PF13549">
    <property type="entry name" value="ATP-grasp_5"/>
    <property type="match status" value="1"/>
</dbReference>
<feature type="domain" description="CoA-binding" evidence="5">
    <location>
        <begin position="2"/>
        <end position="88"/>
    </location>
</feature>
<dbReference type="EMBL" id="BMKS01000004">
    <property type="protein sequence ID" value="GGG28224.1"/>
    <property type="molecule type" value="Genomic_DNA"/>
</dbReference>
<dbReference type="InterPro" id="IPR016102">
    <property type="entry name" value="Succinyl-CoA_synth-like"/>
</dbReference>
<comment type="caution">
    <text evidence="6">The sequence shown here is derived from an EMBL/GenBank/DDBJ whole genome shotgun (WGS) entry which is preliminary data.</text>
</comment>
<sequence length="717" mass="72799">MLGASGVATKAGGRPLAYLRETGFAGRVYPINPRHRALFGFDCFPSLDALPEVPDLVVVAIPAEGVLPAVRQAAAMGVGAMVIYTSGFAEVGPEGGAAEREIRGICERTGLIVCGPNCQGIANLFNGLAVNFSTALSEGQPKPGPIGIVSQSGLVGALIASECMARSLGLGYLVSTGNEAGFEFADAVAHMTADPRIRVVVGYLEGIRDVARFRAAALRAREKGKPLVVLKAGRSSAAARAAASHTGALAGSARLHDALFAELGVMVEESLEDLVDAAVTLGAALPPPRGARVGIVGNSGGFNVLCTDDLHRFGLELASLSEPTRAEIAAHLPPFLPAQNPVDLASLPQADPATARALLQRVADDPGVDIVICCFGAIRAASAALTAELAAFARSAAKPMVAAWLASAPAGFVALSAAGVPTFTDPSRAARAARRLLDAAARPAGGAAPPADAAPADAASVAALVRQARREGRGVIGEAALLPALGRLGLRVPRMARVRTPEEAETAFAALGADGVAVKIDSPDIPHKTEAGGVALGIASPAACREAARTILGAVREKAPGAAIEGLLVAEMVGGGRAEVMIGIKRDPILGPFVAVGLGGVFVEILGDVAFRAAPFGEAEATALLRSLKAWPLLDGARDRPRLDVPALARAIAAVSRLAVAVPEIGELDLNPVLVGREGEGAVVVDALLRLAPAGAPRHGGGLMRNEAVEESGELDA</sequence>
<accession>A0A8J2ZA29</accession>
<keyword evidence="2" id="KW-0436">Ligase</keyword>
<organism evidence="6 7">
    <name type="scientific">Caldovatus sediminis</name>
    <dbReference type="NCBI Taxonomy" id="2041189"/>
    <lineage>
        <taxon>Bacteria</taxon>
        <taxon>Pseudomonadati</taxon>
        <taxon>Pseudomonadota</taxon>
        <taxon>Alphaproteobacteria</taxon>
        <taxon>Acetobacterales</taxon>
        <taxon>Roseomonadaceae</taxon>
        <taxon>Caldovatus</taxon>
    </lineage>
</organism>
<gene>
    <name evidence="6" type="ORF">GCM10010964_15150</name>
</gene>
<dbReference type="Gene3D" id="3.40.50.720">
    <property type="entry name" value="NAD(P)-binding Rossmann-like Domain"/>
    <property type="match status" value="1"/>
</dbReference>
<dbReference type="GO" id="GO:0005524">
    <property type="term" value="F:ATP binding"/>
    <property type="evidence" value="ECO:0007669"/>
    <property type="project" value="UniProtKB-KW"/>
</dbReference>
<dbReference type="InterPro" id="IPR051538">
    <property type="entry name" value="Acyl-CoA_Synth/Transferase"/>
</dbReference>
<evidence type="ECO:0000313" key="7">
    <source>
        <dbReference type="Proteomes" id="UP000597507"/>
    </source>
</evidence>
<dbReference type="GO" id="GO:0016874">
    <property type="term" value="F:ligase activity"/>
    <property type="evidence" value="ECO:0007669"/>
    <property type="project" value="UniProtKB-KW"/>
</dbReference>
<proteinExistence type="predicted"/>
<dbReference type="SMART" id="SM00881">
    <property type="entry name" value="CoA_binding"/>
    <property type="match status" value="1"/>
</dbReference>
<dbReference type="InterPro" id="IPR036291">
    <property type="entry name" value="NAD(P)-bd_dom_sf"/>
</dbReference>
<dbReference type="InterPro" id="IPR013815">
    <property type="entry name" value="ATP_grasp_subdomain_1"/>
</dbReference>
<dbReference type="Gene3D" id="3.30.1490.20">
    <property type="entry name" value="ATP-grasp fold, A domain"/>
    <property type="match status" value="1"/>
</dbReference>
<name>A0A8J2ZA29_9PROT</name>
<dbReference type="Gene3D" id="3.30.470.20">
    <property type="entry name" value="ATP-grasp fold, B domain"/>
    <property type="match status" value="1"/>
</dbReference>
<evidence type="ECO:0000256" key="2">
    <source>
        <dbReference type="ARBA" id="ARBA00022598"/>
    </source>
</evidence>
<dbReference type="Proteomes" id="UP000597507">
    <property type="component" value="Unassembled WGS sequence"/>
</dbReference>
<dbReference type="Gene3D" id="3.40.50.261">
    <property type="entry name" value="Succinyl-CoA synthetase domains"/>
    <property type="match status" value="2"/>
</dbReference>
<dbReference type="SUPFAM" id="SSF51735">
    <property type="entry name" value="NAD(P)-binding Rossmann-fold domains"/>
    <property type="match status" value="1"/>
</dbReference>
<dbReference type="InterPro" id="IPR032875">
    <property type="entry name" value="Succ_CoA_lig_flav_dom"/>
</dbReference>
<evidence type="ECO:0000256" key="4">
    <source>
        <dbReference type="ARBA" id="ARBA00022840"/>
    </source>
</evidence>
<evidence type="ECO:0000259" key="5">
    <source>
        <dbReference type="SMART" id="SM00881"/>
    </source>
</evidence>
<dbReference type="GO" id="GO:0006099">
    <property type="term" value="P:tricarboxylic acid cycle"/>
    <property type="evidence" value="ECO:0007669"/>
    <property type="project" value="UniProtKB-KW"/>
</dbReference>
<dbReference type="AlphaFoldDB" id="A0A8J2ZA29"/>
<evidence type="ECO:0000313" key="6">
    <source>
        <dbReference type="EMBL" id="GGG28224.1"/>
    </source>
</evidence>
<evidence type="ECO:0000256" key="1">
    <source>
        <dbReference type="ARBA" id="ARBA00022532"/>
    </source>
</evidence>
<keyword evidence="7" id="KW-1185">Reference proteome</keyword>
<keyword evidence="1" id="KW-0816">Tricarboxylic acid cycle</keyword>
<dbReference type="SUPFAM" id="SSF56059">
    <property type="entry name" value="Glutathione synthetase ATP-binding domain-like"/>
    <property type="match status" value="1"/>
</dbReference>
<keyword evidence="4" id="KW-0067">ATP-binding</keyword>
<dbReference type="PANTHER" id="PTHR43334:SF1">
    <property type="entry name" value="3-HYDROXYPROPIONATE--COA LIGASE [ADP-FORMING]"/>
    <property type="match status" value="1"/>
</dbReference>
<dbReference type="PANTHER" id="PTHR43334">
    <property type="entry name" value="ACETATE--COA LIGASE [ADP-FORMING]"/>
    <property type="match status" value="1"/>
</dbReference>
<reference evidence="6 7" key="1">
    <citation type="journal article" date="2014" name="Int. J. Syst. Evol. Microbiol.">
        <title>Complete genome sequence of Corynebacterium casei LMG S-19264T (=DSM 44701T), isolated from a smear-ripened cheese.</title>
        <authorList>
            <consortium name="US DOE Joint Genome Institute (JGI-PGF)"/>
            <person name="Walter F."/>
            <person name="Albersmeier A."/>
            <person name="Kalinowski J."/>
            <person name="Ruckert C."/>
        </authorList>
    </citation>
    <scope>NUCLEOTIDE SEQUENCE [LARGE SCALE GENOMIC DNA]</scope>
    <source>
        <strain evidence="6 7">CGMCC 1.16330</strain>
    </source>
</reference>
<dbReference type="SUPFAM" id="SSF52210">
    <property type="entry name" value="Succinyl-CoA synthetase domains"/>
    <property type="match status" value="2"/>
</dbReference>